<dbReference type="EMBL" id="JAGGKS010000010">
    <property type="protein sequence ID" value="MBP1927068.1"/>
    <property type="molecule type" value="Genomic_DNA"/>
</dbReference>
<accession>A0ABS4GH92</accession>
<dbReference type="Gene3D" id="3.60.15.10">
    <property type="entry name" value="Ribonuclease Z/Hydroxyacylglutathione hydrolase-like"/>
    <property type="match status" value="1"/>
</dbReference>
<keyword evidence="4 6" id="KW-1133">Transmembrane helix</keyword>
<evidence type="ECO:0000259" key="8">
    <source>
        <dbReference type="Pfam" id="PF03772"/>
    </source>
</evidence>
<comment type="caution">
    <text evidence="9">The sequence shown here is derived from an EMBL/GenBank/DDBJ whole genome shotgun (WGS) entry which is preliminary data.</text>
</comment>
<reference evidence="9 10" key="1">
    <citation type="submission" date="2021-03" db="EMBL/GenBank/DDBJ databases">
        <title>Genomic Encyclopedia of Type Strains, Phase IV (KMG-IV): sequencing the most valuable type-strain genomes for metagenomic binning, comparative biology and taxonomic classification.</title>
        <authorList>
            <person name="Goeker M."/>
        </authorList>
    </citation>
    <scope>NUCLEOTIDE SEQUENCE [LARGE SCALE GENOMIC DNA]</scope>
    <source>
        <strain evidence="9 10">DSM 24004</strain>
    </source>
</reference>
<dbReference type="InterPro" id="IPR004477">
    <property type="entry name" value="ComEC_N"/>
</dbReference>
<dbReference type="InterPro" id="IPR001279">
    <property type="entry name" value="Metallo-B-lactamas"/>
</dbReference>
<keyword evidence="2" id="KW-1003">Cell membrane</keyword>
<feature type="transmembrane region" description="Helical" evidence="6">
    <location>
        <begin position="244"/>
        <end position="271"/>
    </location>
</feature>
<evidence type="ECO:0000256" key="5">
    <source>
        <dbReference type="ARBA" id="ARBA00023136"/>
    </source>
</evidence>
<gene>
    <name evidence="9" type="ORF">J2Z76_002941</name>
</gene>
<feature type="transmembrane region" description="Helical" evidence="6">
    <location>
        <begin position="163"/>
        <end position="183"/>
    </location>
</feature>
<keyword evidence="5 6" id="KW-0472">Membrane</keyword>
<evidence type="ECO:0000259" key="7">
    <source>
        <dbReference type="Pfam" id="PF00753"/>
    </source>
</evidence>
<feature type="transmembrane region" description="Helical" evidence="6">
    <location>
        <begin position="218"/>
        <end position="238"/>
    </location>
</feature>
<feature type="transmembrane region" description="Helical" evidence="6">
    <location>
        <begin position="109"/>
        <end position="126"/>
    </location>
</feature>
<organism evidence="9 10">
    <name type="scientific">Sedimentibacter acidaminivorans</name>
    <dbReference type="NCBI Taxonomy" id="913099"/>
    <lineage>
        <taxon>Bacteria</taxon>
        <taxon>Bacillati</taxon>
        <taxon>Bacillota</taxon>
        <taxon>Tissierellia</taxon>
        <taxon>Sedimentibacter</taxon>
    </lineage>
</organism>
<dbReference type="SUPFAM" id="SSF56281">
    <property type="entry name" value="Metallo-hydrolase/oxidoreductase"/>
    <property type="match status" value="1"/>
</dbReference>
<dbReference type="PANTHER" id="PTHR30619:SF1">
    <property type="entry name" value="RECOMBINATION PROTEIN 2"/>
    <property type="match status" value="1"/>
</dbReference>
<feature type="transmembrane region" description="Helical" evidence="6">
    <location>
        <begin position="189"/>
        <end position="211"/>
    </location>
</feature>
<dbReference type="NCBIfam" id="TIGR00360">
    <property type="entry name" value="ComEC_N-term"/>
    <property type="match status" value="1"/>
</dbReference>
<feature type="domain" description="ComEC/Rec2-related protein" evidence="8">
    <location>
        <begin position="12"/>
        <end position="271"/>
    </location>
</feature>
<feature type="transmembrane region" description="Helical" evidence="6">
    <location>
        <begin position="33"/>
        <end position="53"/>
    </location>
</feature>
<keyword evidence="10" id="KW-1185">Reference proteome</keyword>
<evidence type="ECO:0000313" key="10">
    <source>
        <dbReference type="Proteomes" id="UP001519342"/>
    </source>
</evidence>
<dbReference type="Proteomes" id="UP001519342">
    <property type="component" value="Unassembled WGS sequence"/>
</dbReference>
<dbReference type="RefSeq" id="WP_209512786.1">
    <property type="nucleotide sequence ID" value="NZ_JAGGKS010000010.1"/>
</dbReference>
<protein>
    <submittedName>
        <fullName evidence="9">Competence protein ComEC</fullName>
    </submittedName>
</protein>
<evidence type="ECO:0000256" key="3">
    <source>
        <dbReference type="ARBA" id="ARBA00022692"/>
    </source>
</evidence>
<evidence type="ECO:0000256" key="2">
    <source>
        <dbReference type="ARBA" id="ARBA00022475"/>
    </source>
</evidence>
<sequence length="588" mass="68162">MNKQNSEIILSMILGDVNYLDDVLYENIKRMGLAHIFAVSGLHIGLLYVFVLYCLRLAGFNRRISWIITWSLLWIYGLLIGLPVSIMRTLVMFTFLFGSEMLYRKYNSLNAISLAALILTIINPFWIFDIGFLLSFSAALSLILFNKYIQINIKTKNMILKTIYMYLFLQLLTCPIVIYFFNYLPLLGIIYNLLLIPLFTVVLICSFIFLIFNNIFTYTLIVPFKLFDYFLYSLRYIINFTENISLNGIIMATPSIFEILFMYISIFLIIYTYKIKLKFINKISYLIIISFYIITYIIVPITDNSLYFNIVDVGQGLFSYVSYKNYNFIFDCGSTSNKNLGDYVAVPYFTKRGISDIDGIFISHWDNDHYSGIYGLIEGDYINVNKIFSSSKNKDIYNDIIVLNKDDSIKVTNNFKINILSPSDDIVKNNKNNSSLVIHLNFNRFNILLPGDIEAKVEQEIINDVVKSDILLLPHHGSITSSSENFVNRVNPKLAVISYGINNYGIPSGEVLERYKKINSNILSTFYNGEINFVLKGDNLYYNTYTGMKSDNYYELYFVMIFPKLVIFVLFVSLIIIKTYIEEVNYEL</sequence>
<proteinExistence type="predicted"/>
<dbReference type="InterPro" id="IPR004797">
    <property type="entry name" value="Competence_ComEC/Rec2"/>
</dbReference>
<feature type="transmembrane region" description="Helical" evidence="6">
    <location>
        <begin position="283"/>
        <end position="301"/>
    </location>
</feature>
<feature type="transmembrane region" description="Helical" evidence="6">
    <location>
        <begin position="556"/>
        <end position="577"/>
    </location>
</feature>
<dbReference type="InterPro" id="IPR035681">
    <property type="entry name" value="ComA-like_MBL"/>
</dbReference>
<name>A0ABS4GH92_9FIRM</name>
<dbReference type="InterPro" id="IPR052159">
    <property type="entry name" value="Competence_DNA_uptake"/>
</dbReference>
<evidence type="ECO:0000256" key="1">
    <source>
        <dbReference type="ARBA" id="ARBA00004651"/>
    </source>
</evidence>
<evidence type="ECO:0000256" key="4">
    <source>
        <dbReference type="ARBA" id="ARBA00022989"/>
    </source>
</evidence>
<dbReference type="Pfam" id="PF03772">
    <property type="entry name" value="Competence"/>
    <property type="match status" value="1"/>
</dbReference>
<evidence type="ECO:0000313" key="9">
    <source>
        <dbReference type="EMBL" id="MBP1927068.1"/>
    </source>
</evidence>
<evidence type="ECO:0000256" key="6">
    <source>
        <dbReference type="SAM" id="Phobius"/>
    </source>
</evidence>
<keyword evidence="3 6" id="KW-0812">Transmembrane</keyword>
<dbReference type="CDD" id="cd07731">
    <property type="entry name" value="ComA-like_MBL-fold"/>
    <property type="match status" value="1"/>
</dbReference>
<dbReference type="NCBIfam" id="TIGR00361">
    <property type="entry name" value="ComEC_Rec2"/>
    <property type="match status" value="1"/>
</dbReference>
<feature type="transmembrane region" description="Helical" evidence="6">
    <location>
        <begin position="132"/>
        <end position="151"/>
    </location>
</feature>
<feature type="transmembrane region" description="Helical" evidence="6">
    <location>
        <begin position="73"/>
        <end position="97"/>
    </location>
</feature>
<dbReference type="Pfam" id="PF00753">
    <property type="entry name" value="Lactamase_B"/>
    <property type="match status" value="1"/>
</dbReference>
<feature type="domain" description="Metallo-beta-lactamase" evidence="7">
    <location>
        <begin position="312"/>
        <end position="500"/>
    </location>
</feature>
<dbReference type="InterPro" id="IPR036866">
    <property type="entry name" value="RibonucZ/Hydroxyglut_hydro"/>
</dbReference>
<dbReference type="PANTHER" id="PTHR30619">
    <property type="entry name" value="DNA INTERNALIZATION/COMPETENCE PROTEIN COMEC/REC2"/>
    <property type="match status" value="1"/>
</dbReference>
<comment type="subcellular location">
    <subcellularLocation>
        <location evidence="1">Cell membrane</location>
        <topology evidence="1">Multi-pass membrane protein</topology>
    </subcellularLocation>
</comment>